<dbReference type="KEGG" id="sbae:DSM104329_03940"/>
<dbReference type="InterPro" id="IPR036188">
    <property type="entry name" value="FAD/NAD-bd_sf"/>
</dbReference>
<name>A0A9E6XZV7_9ACTN</name>
<dbReference type="Pfam" id="PF05199">
    <property type="entry name" value="GMC_oxred_C"/>
    <property type="match status" value="1"/>
</dbReference>
<dbReference type="PRINTS" id="PR00411">
    <property type="entry name" value="PNDRDTASEI"/>
</dbReference>
<dbReference type="AlphaFoldDB" id="A0A9E6XZV7"/>
<dbReference type="Pfam" id="PF13618">
    <property type="entry name" value="Gluconate_2-dh3"/>
    <property type="match status" value="1"/>
</dbReference>
<keyword evidence="2" id="KW-0285">Flavoprotein</keyword>
<reference evidence="7" key="1">
    <citation type="journal article" date="2022" name="Int. J. Syst. Evol. Microbiol.">
        <title>Pseudomonas aegrilactucae sp. nov. and Pseudomonas morbosilactucae sp. nov., pathogens causing bacterial rot of lettuce in Japan.</title>
        <authorList>
            <person name="Sawada H."/>
            <person name="Fujikawa T."/>
            <person name="Satou M."/>
        </authorList>
    </citation>
    <scope>NUCLEOTIDE SEQUENCE</scope>
    <source>
        <strain evidence="7">0166_1</strain>
    </source>
</reference>
<dbReference type="SUPFAM" id="SSF51905">
    <property type="entry name" value="FAD/NAD(P)-binding domain"/>
    <property type="match status" value="1"/>
</dbReference>
<evidence type="ECO:0000256" key="2">
    <source>
        <dbReference type="ARBA" id="ARBA00022630"/>
    </source>
</evidence>
<dbReference type="GO" id="GO:0050660">
    <property type="term" value="F:flavin adenine dinucleotide binding"/>
    <property type="evidence" value="ECO:0007669"/>
    <property type="project" value="InterPro"/>
</dbReference>
<dbReference type="EC" id="1.2.1.8" evidence="7"/>
<evidence type="ECO:0000259" key="6">
    <source>
        <dbReference type="Pfam" id="PF05199"/>
    </source>
</evidence>
<dbReference type="GO" id="GO:0046577">
    <property type="term" value="F:long-chain-alcohol oxidase activity"/>
    <property type="evidence" value="ECO:0007669"/>
    <property type="project" value="UniProtKB-EC"/>
</dbReference>
<feature type="domain" description="Glucose-methanol-choline oxidoreductase C-terminal" evidence="6">
    <location>
        <begin position="486"/>
        <end position="623"/>
    </location>
</feature>
<dbReference type="InterPro" id="IPR007867">
    <property type="entry name" value="GMC_OxRtase_C"/>
</dbReference>
<dbReference type="InterPro" id="IPR027056">
    <property type="entry name" value="Gluconate_2DH_su3"/>
</dbReference>
<evidence type="ECO:0000259" key="5">
    <source>
        <dbReference type="Pfam" id="PF00732"/>
    </source>
</evidence>
<organism evidence="7 8">
    <name type="scientific">Capillimicrobium parvum</name>
    <dbReference type="NCBI Taxonomy" id="2884022"/>
    <lineage>
        <taxon>Bacteria</taxon>
        <taxon>Bacillati</taxon>
        <taxon>Actinomycetota</taxon>
        <taxon>Thermoleophilia</taxon>
        <taxon>Solirubrobacterales</taxon>
        <taxon>Capillimicrobiaceae</taxon>
        <taxon>Capillimicrobium</taxon>
    </lineage>
</organism>
<dbReference type="Pfam" id="PF00732">
    <property type="entry name" value="GMC_oxred_N"/>
    <property type="match status" value="1"/>
</dbReference>
<dbReference type="Proteomes" id="UP001162834">
    <property type="component" value="Chromosome"/>
</dbReference>
<dbReference type="PANTHER" id="PTHR46056">
    <property type="entry name" value="LONG-CHAIN-ALCOHOL OXIDASE"/>
    <property type="match status" value="1"/>
</dbReference>
<comment type="similarity">
    <text evidence="1">Belongs to the GMC oxidoreductase family.</text>
</comment>
<evidence type="ECO:0000256" key="4">
    <source>
        <dbReference type="ARBA" id="ARBA00023002"/>
    </source>
</evidence>
<evidence type="ECO:0000256" key="1">
    <source>
        <dbReference type="ARBA" id="ARBA00010790"/>
    </source>
</evidence>
<keyword evidence="4 7" id="KW-0560">Oxidoreductase</keyword>
<accession>A0A9E6XZV7</accession>
<protein>
    <submittedName>
        <fullName evidence="7">Oxygen-dependent choline dehydrogenase</fullName>
        <ecNumber evidence="7">1.2.1.8</ecNumber>
    </submittedName>
</protein>
<dbReference type="PANTHER" id="PTHR46056:SF12">
    <property type="entry name" value="LONG-CHAIN-ALCOHOL OXIDASE"/>
    <property type="match status" value="1"/>
</dbReference>
<dbReference type="RefSeq" id="WP_259311576.1">
    <property type="nucleotide sequence ID" value="NZ_CP087164.1"/>
</dbReference>
<evidence type="ECO:0000313" key="8">
    <source>
        <dbReference type="Proteomes" id="UP001162834"/>
    </source>
</evidence>
<evidence type="ECO:0000256" key="3">
    <source>
        <dbReference type="ARBA" id="ARBA00022827"/>
    </source>
</evidence>
<evidence type="ECO:0000313" key="7">
    <source>
        <dbReference type="EMBL" id="UGS37524.1"/>
    </source>
</evidence>
<keyword evidence="8" id="KW-1185">Reference proteome</keyword>
<dbReference type="InterPro" id="IPR000172">
    <property type="entry name" value="GMC_OxRdtase_N"/>
</dbReference>
<feature type="domain" description="Glucose-methanol-choline oxidoreductase N-terminal" evidence="5">
    <location>
        <begin position="191"/>
        <end position="404"/>
    </location>
</feature>
<keyword evidence="3" id="KW-0274">FAD</keyword>
<gene>
    <name evidence="7" type="primary">betA_3</name>
    <name evidence="7" type="ORF">DSM104329_03940</name>
</gene>
<dbReference type="Gene3D" id="3.50.50.60">
    <property type="entry name" value="FAD/NAD(P)-binding domain"/>
    <property type="match status" value="2"/>
</dbReference>
<dbReference type="PRINTS" id="PR00368">
    <property type="entry name" value="FADPNR"/>
</dbReference>
<sequence>MQLSRRQRRALDAICDTFVPAADGLPSATAAGVPDAILRALDRAPRDADRRAVAQLLSLWDVQRFSSSTQERRERILCRWADSPVPQMRAAFQALRKAATVTYYANAPAAWEAIGYPGPLGVRPDAPPRALAPATVSGPTELTCDVVVVGSGAGGGTAAAVLAAAGLDVVVLEAGGYYDDADFDGGEALAFERLYADGGAGVTSDGAIGLLAGACLGGGTVVNYTTSFRTPDAIRAEWAAHGLPELASASYDASLDAVCRRLGVTHEYSTPGTRDEVMARGLDALGWHVDAMPRNVRGCDQGVDCGRCGFGCRLGAKQSVVKTWLADAAAAGARLLVGVRAQRVLVAGGSARGVEAVSAQGGHRVVVRSRGVVAAAGAIQTPALLLRSGLANRNVGRWLRLHPVTAVFGVFEEELRPWEGTMQARYSDEHADLDGAGYGVKYETGPMNPSQLLTFAPFRDARQHAELVAGLSRTGVVGVIVRDRGSGRVKVDRDGLPIVEYRISPHDAAHARAGVAGGARVLQAAGARRIFSSHVKLVEWRAARGGSLDAFVAAGDRAGYASGRCAYVSFHIMGSARMGGSPAMSACNPDGETWEVRDLVVCDGSLFPTASGVNPMISIEALAHLNARRLAARLSA</sequence>
<dbReference type="EMBL" id="CP087164">
    <property type="protein sequence ID" value="UGS37524.1"/>
    <property type="molecule type" value="Genomic_DNA"/>
</dbReference>
<proteinExistence type="inferred from homology"/>
<dbReference type="GO" id="GO:0016020">
    <property type="term" value="C:membrane"/>
    <property type="evidence" value="ECO:0007669"/>
    <property type="project" value="UniProtKB-SubCell"/>
</dbReference>